<keyword evidence="11" id="KW-1185">Reference proteome</keyword>
<protein>
    <recommendedName>
        <fullName evidence="9">EF-hand domain-containing protein</fullName>
    </recommendedName>
</protein>
<evidence type="ECO:0000259" key="9">
    <source>
        <dbReference type="PROSITE" id="PS50222"/>
    </source>
</evidence>
<dbReference type="EMBL" id="JABDTM020014644">
    <property type="protein sequence ID" value="KAH0819417.1"/>
    <property type="molecule type" value="Genomic_DNA"/>
</dbReference>
<dbReference type="Proteomes" id="UP000719412">
    <property type="component" value="Unassembled WGS sequence"/>
</dbReference>
<reference evidence="10" key="1">
    <citation type="journal article" date="2020" name="J Insects Food Feed">
        <title>The yellow mealworm (Tenebrio molitor) genome: a resource for the emerging insects as food and feed industry.</title>
        <authorList>
            <person name="Eriksson T."/>
            <person name="Andere A."/>
            <person name="Kelstrup H."/>
            <person name="Emery V."/>
            <person name="Picard C."/>
        </authorList>
    </citation>
    <scope>NUCLEOTIDE SEQUENCE</scope>
    <source>
        <strain evidence="10">Stoneville</strain>
        <tissue evidence="10">Whole head</tissue>
    </source>
</reference>
<evidence type="ECO:0000256" key="3">
    <source>
        <dbReference type="ARBA" id="ARBA00022737"/>
    </source>
</evidence>
<dbReference type="GO" id="GO:0005758">
    <property type="term" value="C:mitochondrial intermembrane space"/>
    <property type="evidence" value="ECO:0007669"/>
    <property type="project" value="UniProtKB-SubCell"/>
</dbReference>
<keyword evidence="7" id="KW-0496">Mitochondrion</keyword>
<evidence type="ECO:0000256" key="6">
    <source>
        <dbReference type="ARBA" id="ARBA00022946"/>
    </source>
</evidence>
<dbReference type="SUPFAM" id="SSF47473">
    <property type="entry name" value="EF-hand"/>
    <property type="match status" value="2"/>
</dbReference>
<comment type="subcellular location">
    <subcellularLocation>
        <location evidence="1">Mitochondrion inner membrane</location>
    </subcellularLocation>
    <subcellularLocation>
        <location evidence="2">Mitochondrion intermembrane space</location>
    </subcellularLocation>
</comment>
<evidence type="ECO:0000256" key="4">
    <source>
        <dbReference type="ARBA" id="ARBA00022792"/>
    </source>
</evidence>
<keyword evidence="6" id="KW-0809">Transit peptide</keyword>
<evidence type="ECO:0000313" key="10">
    <source>
        <dbReference type="EMBL" id="KAH0819417.1"/>
    </source>
</evidence>
<evidence type="ECO:0000256" key="2">
    <source>
        <dbReference type="ARBA" id="ARBA00004569"/>
    </source>
</evidence>
<evidence type="ECO:0000313" key="11">
    <source>
        <dbReference type="Proteomes" id="UP000719412"/>
    </source>
</evidence>
<evidence type="ECO:0000256" key="8">
    <source>
        <dbReference type="ARBA" id="ARBA00023136"/>
    </source>
</evidence>
<organism evidence="10 11">
    <name type="scientific">Tenebrio molitor</name>
    <name type="common">Yellow mealworm beetle</name>
    <dbReference type="NCBI Taxonomy" id="7067"/>
    <lineage>
        <taxon>Eukaryota</taxon>
        <taxon>Metazoa</taxon>
        <taxon>Ecdysozoa</taxon>
        <taxon>Arthropoda</taxon>
        <taxon>Hexapoda</taxon>
        <taxon>Insecta</taxon>
        <taxon>Pterygota</taxon>
        <taxon>Neoptera</taxon>
        <taxon>Endopterygota</taxon>
        <taxon>Coleoptera</taxon>
        <taxon>Polyphaga</taxon>
        <taxon>Cucujiformia</taxon>
        <taxon>Tenebrionidae</taxon>
        <taxon>Tenebrio</taxon>
    </lineage>
</organism>
<dbReference type="PANTHER" id="PTHR12294">
    <property type="entry name" value="EF HAND DOMAIN FAMILY A1,A2-RELATED"/>
    <property type="match status" value="1"/>
</dbReference>
<dbReference type="GO" id="GO:0051560">
    <property type="term" value="P:mitochondrial calcium ion homeostasis"/>
    <property type="evidence" value="ECO:0007669"/>
    <property type="project" value="TreeGrafter"/>
</dbReference>
<dbReference type="InterPro" id="IPR011992">
    <property type="entry name" value="EF-hand-dom_pair"/>
</dbReference>
<dbReference type="GO" id="GO:0005509">
    <property type="term" value="F:calcium ion binding"/>
    <property type="evidence" value="ECO:0007669"/>
    <property type="project" value="InterPro"/>
</dbReference>
<evidence type="ECO:0000256" key="5">
    <source>
        <dbReference type="ARBA" id="ARBA00022837"/>
    </source>
</evidence>
<dbReference type="Pfam" id="PF13202">
    <property type="entry name" value="EF-hand_5"/>
    <property type="match status" value="2"/>
</dbReference>
<sequence length="351" mass="41677">MTPSDFLDSVMEVNPRIRRNRKLVLSDQYLEHIKRKTPSEGSSHFFTKLQDNGIISYTDYLFLLSILIKQQSSFEIAFKMLDRNDSNGIDKDEYLVLERVFSRDWKLRRGFYIEDAPLPPLDEEELVDDEAGLQRKHDVDTTLVIHFFGKDGTNILTYKTFKKFVTDLQREVLELEFNQFSHGLPVITELDFAKLLIRYTHMDAEYDYDNYIERLLSRTEKHNPQEGITFEEFKAFVGFLNNVEEFFFAIRYYTQINPNVSRIDFHDAFRMLSNHNLKFHLIDTVFNIFDVDGDGVINYQDFILVINDRLHRGFKPHLKRTGWNAFKRCVKQTTNRNPAVMFYRRKSKIQG</sequence>
<dbReference type="InterPro" id="IPR018247">
    <property type="entry name" value="EF_Hand_1_Ca_BS"/>
</dbReference>
<keyword evidence="8" id="KW-0472">Membrane</keyword>
<name>A0A8J6HS94_TENMO</name>
<comment type="caution">
    <text evidence="10">The sequence shown here is derived from an EMBL/GenBank/DDBJ whole genome shotgun (WGS) entry which is preliminary data.</text>
</comment>
<evidence type="ECO:0000256" key="7">
    <source>
        <dbReference type="ARBA" id="ARBA00023128"/>
    </source>
</evidence>
<dbReference type="GO" id="GO:0036444">
    <property type="term" value="P:calcium import into the mitochondrion"/>
    <property type="evidence" value="ECO:0007669"/>
    <property type="project" value="TreeGrafter"/>
</dbReference>
<gene>
    <name evidence="10" type="ORF">GEV33_003374</name>
</gene>
<evidence type="ECO:0000256" key="1">
    <source>
        <dbReference type="ARBA" id="ARBA00004273"/>
    </source>
</evidence>
<keyword evidence="4" id="KW-0999">Mitochondrion inner membrane</keyword>
<dbReference type="PANTHER" id="PTHR12294:SF13">
    <property type="entry name" value="MITOCHONDRIAL CALCIUM UPTAKE 3, ISOFORM D"/>
    <property type="match status" value="1"/>
</dbReference>
<dbReference type="InterPro" id="IPR039800">
    <property type="entry name" value="MICU1/2/3"/>
</dbReference>
<dbReference type="GO" id="GO:1990246">
    <property type="term" value="C:uniplex complex"/>
    <property type="evidence" value="ECO:0007669"/>
    <property type="project" value="TreeGrafter"/>
</dbReference>
<keyword evidence="5" id="KW-0106">Calcium</keyword>
<keyword evidence="3" id="KW-0677">Repeat</keyword>
<dbReference type="InterPro" id="IPR002048">
    <property type="entry name" value="EF_hand_dom"/>
</dbReference>
<dbReference type="PROSITE" id="PS50222">
    <property type="entry name" value="EF_HAND_2"/>
    <property type="match status" value="1"/>
</dbReference>
<reference evidence="10" key="2">
    <citation type="submission" date="2021-08" db="EMBL/GenBank/DDBJ databases">
        <authorList>
            <person name="Eriksson T."/>
        </authorList>
    </citation>
    <scope>NUCLEOTIDE SEQUENCE</scope>
    <source>
        <strain evidence="10">Stoneville</strain>
        <tissue evidence="10">Whole head</tissue>
    </source>
</reference>
<feature type="domain" description="EF-hand" evidence="9">
    <location>
        <begin position="277"/>
        <end position="312"/>
    </location>
</feature>
<dbReference type="SMART" id="SM00054">
    <property type="entry name" value="EFh"/>
    <property type="match status" value="3"/>
</dbReference>
<accession>A0A8J6HS94</accession>
<dbReference type="PROSITE" id="PS00018">
    <property type="entry name" value="EF_HAND_1"/>
    <property type="match status" value="1"/>
</dbReference>
<dbReference type="AlphaFoldDB" id="A0A8J6HS94"/>
<dbReference type="Gene3D" id="1.10.238.10">
    <property type="entry name" value="EF-hand"/>
    <property type="match status" value="2"/>
</dbReference>
<proteinExistence type="predicted"/>